<evidence type="ECO:0000313" key="3">
    <source>
        <dbReference type="Proteomes" id="UP001059844"/>
    </source>
</evidence>
<accession>A0ABY5IS37</accession>
<sequence>MKYINNNTNTTLKSLRGLLLICVLSLFTPNSVTAQQQSVKSKISSEIPKKSGQLITIRGTVSEKELPLPDVRIVIDGYESSMAITDIDGNFEITFPKSLLKKGIVLQSSHPAFQTNTQEITSNDVKKKRPVVIDMVAVQKHDVIGCIDIKKR</sequence>
<feature type="chain" id="PRO_5046604288" description="Carboxypeptidase regulatory-like domain-containing protein" evidence="1">
    <location>
        <begin position="35"/>
        <end position="152"/>
    </location>
</feature>
<protein>
    <recommendedName>
        <fullName evidence="4">Carboxypeptidase regulatory-like domain-containing protein</fullName>
    </recommendedName>
</protein>
<keyword evidence="1" id="KW-0732">Signal</keyword>
<dbReference type="Gene3D" id="2.60.40.1120">
    <property type="entry name" value="Carboxypeptidase-like, regulatory domain"/>
    <property type="match status" value="1"/>
</dbReference>
<proteinExistence type="predicted"/>
<organism evidence="2 3">
    <name type="scientific">Flavobacterium cerinum</name>
    <dbReference type="NCBI Taxonomy" id="2502784"/>
    <lineage>
        <taxon>Bacteria</taxon>
        <taxon>Pseudomonadati</taxon>
        <taxon>Bacteroidota</taxon>
        <taxon>Flavobacteriia</taxon>
        <taxon>Flavobacteriales</taxon>
        <taxon>Flavobacteriaceae</taxon>
        <taxon>Flavobacterium</taxon>
    </lineage>
</organism>
<dbReference type="Proteomes" id="UP001059844">
    <property type="component" value="Chromosome"/>
</dbReference>
<gene>
    <name evidence="2" type="ORF">NOX80_12010</name>
</gene>
<evidence type="ECO:0000256" key="1">
    <source>
        <dbReference type="SAM" id="SignalP"/>
    </source>
</evidence>
<keyword evidence="3" id="KW-1185">Reference proteome</keyword>
<reference evidence="2" key="1">
    <citation type="submission" date="2022-07" db="EMBL/GenBank/DDBJ databases">
        <title>Isolation, identification, and degradation of a PFOSA degrading strain from sewage treatment plant.</title>
        <authorList>
            <person name="Zhang L."/>
            <person name="Huo Y."/>
        </authorList>
    </citation>
    <scope>NUCLEOTIDE SEQUENCE</scope>
    <source>
        <strain evidence="2">C1</strain>
    </source>
</reference>
<evidence type="ECO:0000313" key="2">
    <source>
        <dbReference type="EMBL" id="UUC44357.1"/>
    </source>
</evidence>
<dbReference type="EMBL" id="CP101751">
    <property type="protein sequence ID" value="UUC44357.1"/>
    <property type="molecule type" value="Genomic_DNA"/>
</dbReference>
<dbReference type="InterPro" id="IPR008969">
    <property type="entry name" value="CarboxyPept-like_regulatory"/>
</dbReference>
<evidence type="ECO:0008006" key="4">
    <source>
        <dbReference type="Google" id="ProtNLM"/>
    </source>
</evidence>
<name>A0ABY5IS37_9FLAO</name>
<feature type="signal peptide" evidence="1">
    <location>
        <begin position="1"/>
        <end position="34"/>
    </location>
</feature>
<dbReference type="SUPFAM" id="SSF49464">
    <property type="entry name" value="Carboxypeptidase regulatory domain-like"/>
    <property type="match status" value="1"/>
</dbReference>
<dbReference type="RefSeq" id="WP_256550031.1">
    <property type="nucleotide sequence ID" value="NZ_CP101751.1"/>
</dbReference>